<comment type="caution">
    <text evidence="2">The sequence shown here is derived from an EMBL/GenBank/DDBJ whole genome shotgun (WGS) entry which is preliminary data.</text>
</comment>
<feature type="region of interest" description="Disordered" evidence="1">
    <location>
        <begin position="111"/>
        <end position="141"/>
    </location>
</feature>
<dbReference type="VEuPathDB" id="FungiDB:BO70DRAFT_318911"/>
<dbReference type="Proteomes" id="UP000247233">
    <property type="component" value="Unassembled WGS sequence"/>
</dbReference>
<accession>A0A317VMB7</accession>
<reference evidence="2 3" key="1">
    <citation type="submission" date="2016-12" db="EMBL/GenBank/DDBJ databases">
        <title>The genomes of Aspergillus section Nigri reveals drivers in fungal speciation.</title>
        <authorList>
            <consortium name="DOE Joint Genome Institute"/>
            <person name="Vesth T.C."/>
            <person name="Nybo J."/>
            <person name="Theobald S."/>
            <person name="Brandl J."/>
            <person name="Frisvad J.C."/>
            <person name="Nielsen K.F."/>
            <person name="Lyhne E.K."/>
            <person name="Kogle M.E."/>
            <person name="Kuo A."/>
            <person name="Riley R."/>
            <person name="Clum A."/>
            <person name="Nolan M."/>
            <person name="Lipzen A."/>
            <person name="Salamov A."/>
            <person name="Henrissat B."/>
            <person name="Wiebenga A."/>
            <person name="De Vries R.P."/>
            <person name="Grigoriev I.V."/>
            <person name="Mortensen U.H."/>
            <person name="Andersen M.R."/>
            <person name="Baker S.E."/>
        </authorList>
    </citation>
    <scope>NUCLEOTIDE SEQUENCE [LARGE SCALE GENOMIC DNA]</scope>
    <source>
        <strain evidence="2 3">CBS 117.55</strain>
    </source>
</reference>
<proteinExistence type="predicted"/>
<dbReference type="GeneID" id="37062664"/>
<evidence type="ECO:0000256" key="1">
    <source>
        <dbReference type="SAM" id="MobiDB-lite"/>
    </source>
</evidence>
<dbReference type="OrthoDB" id="9997739at2759"/>
<dbReference type="SUPFAM" id="SSF54695">
    <property type="entry name" value="POZ domain"/>
    <property type="match status" value="1"/>
</dbReference>
<protein>
    <recommendedName>
        <fullName evidence="4">BTB domain-containing protein</fullName>
    </recommendedName>
</protein>
<keyword evidence="3" id="KW-1185">Reference proteome</keyword>
<evidence type="ECO:0000313" key="2">
    <source>
        <dbReference type="EMBL" id="PWY75513.1"/>
    </source>
</evidence>
<sequence>MDGEFGKFLSSSLFTFILGADRKQITVHSSPLASLSPALDTLMNGTMLDARLRHVEWPKVDEDTFIRLCEYAYIRNYTPPPCEERPEDAMPQGSDVEDKVNNWHTALQDLTNGADVDYEPPEAPDPIPEPEPEPEPYPESPADYVPSPFDGYELPYREKSIWIHQLRDKFRKLRFDLTAHETASTQNFNPKANTRPNEDFTPVLLGHARLYVVADTYRIQSLCQLVLHKLKETLEIFTLCETNVSDVIEFVRFVYAHTPRLDNKDELRTLATSYIVSVLGQLGDCKLFQDLLAEGGDFLVDFWQIVWR</sequence>
<dbReference type="RefSeq" id="XP_025397479.1">
    <property type="nucleotide sequence ID" value="XM_025540427.1"/>
</dbReference>
<dbReference type="STRING" id="1448321.A0A317VMB7"/>
<organism evidence="2 3">
    <name type="scientific">Aspergillus heteromorphus CBS 117.55</name>
    <dbReference type="NCBI Taxonomy" id="1448321"/>
    <lineage>
        <taxon>Eukaryota</taxon>
        <taxon>Fungi</taxon>
        <taxon>Dikarya</taxon>
        <taxon>Ascomycota</taxon>
        <taxon>Pezizomycotina</taxon>
        <taxon>Eurotiomycetes</taxon>
        <taxon>Eurotiomycetidae</taxon>
        <taxon>Eurotiales</taxon>
        <taxon>Aspergillaceae</taxon>
        <taxon>Aspergillus</taxon>
        <taxon>Aspergillus subgen. Circumdati</taxon>
    </lineage>
</organism>
<dbReference type="Gene3D" id="3.30.710.10">
    <property type="entry name" value="Potassium Channel Kv1.1, Chain A"/>
    <property type="match status" value="1"/>
</dbReference>
<dbReference type="AlphaFoldDB" id="A0A317VMB7"/>
<gene>
    <name evidence="2" type="ORF">BO70DRAFT_318911</name>
</gene>
<evidence type="ECO:0000313" key="3">
    <source>
        <dbReference type="Proteomes" id="UP000247233"/>
    </source>
</evidence>
<dbReference type="InterPro" id="IPR011333">
    <property type="entry name" value="SKP1/BTB/POZ_sf"/>
</dbReference>
<name>A0A317VMB7_9EURO</name>
<feature type="compositionally biased region" description="Acidic residues" evidence="1">
    <location>
        <begin position="116"/>
        <end position="136"/>
    </location>
</feature>
<dbReference type="EMBL" id="MSFL01000021">
    <property type="protein sequence ID" value="PWY75513.1"/>
    <property type="molecule type" value="Genomic_DNA"/>
</dbReference>
<dbReference type="PANTHER" id="PTHR47843">
    <property type="entry name" value="BTB DOMAIN-CONTAINING PROTEIN-RELATED"/>
    <property type="match status" value="1"/>
</dbReference>
<evidence type="ECO:0008006" key="4">
    <source>
        <dbReference type="Google" id="ProtNLM"/>
    </source>
</evidence>